<feature type="domain" description="Tyr recombinase" evidence="2">
    <location>
        <begin position="138"/>
        <end position="308"/>
    </location>
</feature>
<reference evidence="3 4" key="1">
    <citation type="submission" date="2016-11" db="EMBL/GenBank/DDBJ databases">
        <authorList>
            <consortium name="Pathogen Informatics"/>
        </authorList>
    </citation>
    <scope>NUCLEOTIDE SEQUENCE [LARGE SCALE GENOMIC DNA]</scope>
    <source>
        <strain evidence="3 4">968</strain>
    </source>
</reference>
<dbReference type="InterPro" id="IPR011010">
    <property type="entry name" value="DNA_brk_join_enz"/>
</dbReference>
<evidence type="ECO:0000313" key="4">
    <source>
        <dbReference type="Proteomes" id="UP000185183"/>
    </source>
</evidence>
<proteinExistence type="predicted"/>
<dbReference type="PANTHER" id="PTHR30349:SF64">
    <property type="entry name" value="PROPHAGE INTEGRASE INTD-RELATED"/>
    <property type="match status" value="1"/>
</dbReference>
<dbReference type="GO" id="GO:0015074">
    <property type="term" value="P:DNA integration"/>
    <property type="evidence" value="ECO:0007669"/>
    <property type="project" value="InterPro"/>
</dbReference>
<dbReference type="GO" id="GO:0006310">
    <property type="term" value="P:DNA recombination"/>
    <property type="evidence" value="ECO:0007669"/>
    <property type="project" value="UniProtKB-KW"/>
</dbReference>
<evidence type="ECO:0000256" key="1">
    <source>
        <dbReference type="ARBA" id="ARBA00023172"/>
    </source>
</evidence>
<sequence length="318" mass="36328">MVTASNRIDPHLYLVSVSNEGASVNGVGGTALSQMSGHYYGYSVSYLDEHCRWMLRAGRAERTVRVRRMHMQYVADFLHRDPVDATQQELESWQDSLPLDQLRYKTAVVRPYYVYLHQRGIRPDNPAALLVTPRKKRNLPRPIAFDAMERAIRTAPTARIRAWLILAAYAGMRAKEVAHLERDCFEPRPEGGVFIRLTRTKGEYQRVTALPEWAWQIIEPALAPEGLCFRRERGTGPVTPQQISALSNDWLHKSGTRSTFHSLRHWAGSSGIEHEDIRVVQEFLGHTNPQTTAIYTQVQPARIARMVDSFRRLDDLAV</sequence>
<dbReference type="SUPFAM" id="SSF56349">
    <property type="entry name" value="DNA breaking-rejoining enzymes"/>
    <property type="match status" value="1"/>
</dbReference>
<dbReference type="InterPro" id="IPR013762">
    <property type="entry name" value="Integrase-like_cat_sf"/>
</dbReference>
<dbReference type="Gene3D" id="1.10.443.10">
    <property type="entry name" value="Intergrase catalytic core"/>
    <property type="match status" value="1"/>
</dbReference>
<dbReference type="Proteomes" id="UP000185183">
    <property type="component" value="Unassembled WGS sequence"/>
</dbReference>
<organism evidence="3 4">
    <name type="scientific">Mycobacteroides abscessus subsp. bolletii</name>
    <dbReference type="NCBI Taxonomy" id="319705"/>
    <lineage>
        <taxon>Bacteria</taxon>
        <taxon>Bacillati</taxon>
        <taxon>Actinomycetota</taxon>
        <taxon>Actinomycetes</taxon>
        <taxon>Mycobacteriales</taxon>
        <taxon>Mycobacteriaceae</taxon>
        <taxon>Mycobacteroides</taxon>
        <taxon>Mycobacteroides abscessus</taxon>
    </lineage>
</organism>
<dbReference type="PROSITE" id="PS51898">
    <property type="entry name" value="TYR_RECOMBINASE"/>
    <property type="match status" value="1"/>
</dbReference>
<name>A0A9Q7SEP7_9MYCO</name>
<comment type="caution">
    <text evidence="3">The sequence shown here is derived from an EMBL/GenBank/DDBJ whole genome shotgun (WGS) entry which is preliminary data.</text>
</comment>
<gene>
    <name evidence="3" type="primary">xerC</name>
    <name evidence="3" type="ORF">SAMEA2275694_02666</name>
</gene>
<dbReference type="CDD" id="cd00397">
    <property type="entry name" value="DNA_BRE_C"/>
    <property type="match status" value="1"/>
</dbReference>
<dbReference type="Pfam" id="PF00589">
    <property type="entry name" value="Phage_integrase"/>
    <property type="match status" value="1"/>
</dbReference>
<dbReference type="PANTHER" id="PTHR30349">
    <property type="entry name" value="PHAGE INTEGRASE-RELATED"/>
    <property type="match status" value="1"/>
</dbReference>
<dbReference type="InterPro" id="IPR050090">
    <property type="entry name" value="Tyrosine_recombinase_XerCD"/>
</dbReference>
<evidence type="ECO:0000259" key="2">
    <source>
        <dbReference type="PROSITE" id="PS51898"/>
    </source>
</evidence>
<dbReference type="EMBL" id="FSFA01000003">
    <property type="protein sequence ID" value="SHX43717.1"/>
    <property type="molecule type" value="Genomic_DNA"/>
</dbReference>
<evidence type="ECO:0000313" key="3">
    <source>
        <dbReference type="EMBL" id="SHX43717.1"/>
    </source>
</evidence>
<accession>A0A9Q7SEP7</accession>
<dbReference type="GO" id="GO:0003677">
    <property type="term" value="F:DNA binding"/>
    <property type="evidence" value="ECO:0007669"/>
    <property type="project" value="InterPro"/>
</dbReference>
<dbReference type="InterPro" id="IPR002104">
    <property type="entry name" value="Integrase_catalytic"/>
</dbReference>
<keyword evidence="1" id="KW-0233">DNA recombination</keyword>
<dbReference type="RefSeq" id="WP_327084662.1">
    <property type="nucleotide sequence ID" value="NZ_FSCP01000001.1"/>
</dbReference>
<dbReference type="AlphaFoldDB" id="A0A9Q7SEP7"/>
<protein>
    <submittedName>
        <fullName evidence="3">Site-specific recombinase, phage integrase</fullName>
    </submittedName>
</protein>